<feature type="compositionally biased region" description="Basic residues" evidence="2">
    <location>
        <begin position="245"/>
        <end position="254"/>
    </location>
</feature>
<sequence length="271" mass="30795">MSLHASLQFRRDANCRSHPCFAKDRPSRRSPVPSTSASGPSFEQAIDLLINDDQVPAHLKTIVRHVVEKLSGMELLIKKNSELENRLKEEMAEQKRLKSEIESLKRALSSNKDRPGKRSPLPPTSAREPSLDQAIHLLAKDDQIPPHLKAIVKHLAEKLSSMELLTKKNFELEDRLKEETAENKRLKDEVESLKQAMSGSEEGPVGLHWHGNLIQLLLAMTHRSRSVPAHKKKYSSDVTSETHKTPRNPRRFKKSTLDNRPEWNNGESPDQ</sequence>
<accession>A0A016VDF1</accession>
<evidence type="ECO:0000313" key="4">
    <source>
        <dbReference type="Proteomes" id="UP000024635"/>
    </source>
</evidence>
<feature type="region of interest" description="Disordered" evidence="2">
    <location>
        <begin position="19"/>
        <end position="39"/>
    </location>
</feature>
<evidence type="ECO:0000313" key="3">
    <source>
        <dbReference type="EMBL" id="EYC25674.1"/>
    </source>
</evidence>
<evidence type="ECO:0000256" key="2">
    <source>
        <dbReference type="SAM" id="MobiDB-lite"/>
    </source>
</evidence>
<gene>
    <name evidence="3" type="primary">Acey_s0011.g1327</name>
    <name evidence="3" type="ORF">Y032_0011g1327</name>
</gene>
<protein>
    <submittedName>
        <fullName evidence="3">Uncharacterized protein</fullName>
    </submittedName>
</protein>
<proteinExistence type="predicted"/>
<dbReference type="AlphaFoldDB" id="A0A016VDF1"/>
<dbReference type="EMBL" id="JARK01001347">
    <property type="protein sequence ID" value="EYC25674.1"/>
    <property type="molecule type" value="Genomic_DNA"/>
</dbReference>
<feature type="region of interest" description="Disordered" evidence="2">
    <location>
        <begin position="226"/>
        <end position="271"/>
    </location>
</feature>
<evidence type="ECO:0000256" key="1">
    <source>
        <dbReference type="SAM" id="Coils"/>
    </source>
</evidence>
<keyword evidence="4" id="KW-1185">Reference proteome</keyword>
<name>A0A016VDF1_9BILA</name>
<feature type="compositionally biased region" description="Low complexity" evidence="2">
    <location>
        <begin position="29"/>
        <end position="38"/>
    </location>
</feature>
<organism evidence="3 4">
    <name type="scientific">Ancylostoma ceylanicum</name>
    <dbReference type="NCBI Taxonomy" id="53326"/>
    <lineage>
        <taxon>Eukaryota</taxon>
        <taxon>Metazoa</taxon>
        <taxon>Ecdysozoa</taxon>
        <taxon>Nematoda</taxon>
        <taxon>Chromadorea</taxon>
        <taxon>Rhabditida</taxon>
        <taxon>Rhabditina</taxon>
        <taxon>Rhabditomorpha</taxon>
        <taxon>Strongyloidea</taxon>
        <taxon>Ancylostomatidae</taxon>
        <taxon>Ancylostomatinae</taxon>
        <taxon>Ancylostoma</taxon>
    </lineage>
</organism>
<feature type="compositionally biased region" description="Basic and acidic residues" evidence="2">
    <location>
        <begin position="106"/>
        <end position="116"/>
    </location>
</feature>
<reference evidence="4" key="1">
    <citation type="journal article" date="2015" name="Nat. Genet.">
        <title>The genome and transcriptome of the zoonotic hookworm Ancylostoma ceylanicum identify infection-specific gene families.</title>
        <authorList>
            <person name="Schwarz E.M."/>
            <person name="Hu Y."/>
            <person name="Antoshechkin I."/>
            <person name="Miller M.M."/>
            <person name="Sternberg P.W."/>
            <person name="Aroian R.V."/>
        </authorList>
    </citation>
    <scope>NUCLEOTIDE SEQUENCE</scope>
    <source>
        <strain evidence="4">HY135</strain>
    </source>
</reference>
<dbReference type="Proteomes" id="UP000024635">
    <property type="component" value="Unassembled WGS sequence"/>
</dbReference>
<keyword evidence="1" id="KW-0175">Coiled coil</keyword>
<feature type="region of interest" description="Disordered" evidence="2">
    <location>
        <begin position="106"/>
        <end position="129"/>
    </location>
</feature>
<dbReference type="OrthoDB" id="10623527at2759"/>
<comment type="caution">
    <text evidence="3">The sequence shown here is derived from an EMBL/GenBank/DDBJ whole genome shotgun (WGS) entry which is preliminary data.</text>
</comment>
<feature type="coiled-coil region" evidence="1">
    <location>
        <begin position="162"/>
        <end position="203"/>
    </location>
</feature>